<evidence type="ECO:0000313" key="5">
    <source>
        <dbReference type="Proteomes" id="UP001059576"/>
    </source>
</evidence>
<evidence type="ECO:0000259" key="3">
    <source>
        <dbReference type="Pfam" id="PF00266"/>
    </source>
</evidence>
<keyword evidence="2" id="KW-0663">Pyridoxal phosphate</keyword>
<reference evidence="4" key="1">
    <citation type="submission" date="2022-07" db="EMBL/GenBank/DDBJ databases">
        <title>Complete genome of Mycoplasma equigenitalium type strain T37.</title>
        <authorList>
            <person name="Spergser J."/>
        </authorList>
    </citation>
    <scope>NUCLEOTIDE SEQUENCE</scope>
    <source>
        <strain evidence="4">T37</strain>
    </source>
</reference>
<dbReference type="InterPro" id="IPR015421">
    <property type="entry name" value="PyrdxlP-dep_Trfase_major"/>
</dbReference>
<dbReference type="Pfam" id="PF00266">
    <property type="entry name" value="Aminotran_5"/>
    <property type="match status" value="1"/>
</dbReference>
<dbReference type="InterPro" id="IPR015424">
    <property type="entry name" value="PyrdxlP-dep_Trfase"/>
</dbReference>
<dbReference type="PANTHER" id="PTHR43586:SF8">
    <property type="entry name" value="CYSTEINE DESULFURASE 1, CHLOROPLASTIC"/>
    <property type="match status" value="1"/>
</dbReference>
<dbReference type="EMBL" id="CP101808">
    <property type="protein sequence ID" value="UUD37045.1"/>
    <property type="molecule type" value="Genomic_DNA"/>
</dbReference>
<dbReference type="RefSeq" id="WP_129722433.1">
    <property type="nucleotide sequence ID" value="NZ_CP101808.1"/>
</dbReference>
<dbReference type="SUPFAM" id="SSF53383">
    <property type="entry name" value="PLP-dependent transferases"/>
    <property type="match status" value="1"/>
</dbReference>
<accession>A0ABY5J500</accession>
<dbReference type="Gene3D" id="3.40.640.10">
    <property type="entry name" value="Type I PLP-dependent aspartate aminotransferase-like (Major domain)"/>
    <property type="match status" value="1"/>
</dbReference>
<dbReference type="InterPro" id="IPR000192">
    <property type="entry name" value="Aminotrans_V_dom"/>
</dbReference>
<evidence type="ECO:0000256" key="1">
    <source>
        <dbReference type="ARBA" id="ARBA00001933"/>
    </source>
</evidence>
<organism evidence="4 5">
    <name type="scientific">Mycoplasmopsis equigenitalium</name>
    <dbReference type="NCBI Taxonomy" id="114883"/>
    <lineage>
        <taxon>Bacteria</taxon>
        <taxon>Bacillati</taxon>
        <taxon>Mycoplasmatota</taxon>
        <taxon>Mycoplasmoidales</taxon>
        <taxon>Metamycoplasmataceae</taxon>
        <taxon>Mycoplasmopsis</taxon>
    </lineage>
</organism>
<comment type="cofactor">
    <cofactor evidence="1">
        <name>pyridoxal 5'-phosphate</name>
        <dbReference type="ChEBI" id="CHEBI:597326"/>
    </cofactor>
</comment>
<keyword evidence="4" id="KW-0032">Aminotransferase</keyword>
<sequence length="384" mass="43221">MNHQEIVKCFPARKHMTYLDSSALALKPQEAIDAMNHYFTNISVSTRTRDTKLGVHVIDVIAETRQLVADLVDAKFNEVIFTSGTTESLNMFVYMIEPLVKAGDEILLDVLNHSSNMVSWVELAKRKNCKIVFSHDVTQSITAKTKIIAMAQKPNTFIKHYDMNKLYKQCKKQGIILVNDAAQAIVNEKVSLTNCDMIAFSANKLYGPTGLGCLIVKEDLLVKLEPVKMGGGIFSRIQKDGGPVFKTDVARWEAGTPNVAGIFMFNASLKFFNKIGYKQTNEILEELALYAYEKLSKVKNIEIYSQPKDCIIMFNIKKVFCEDVALYLGKHNVYVRSGFFCAQYLQHVKTEPGFVRVSLGIYNTKADIDHLVDVLSKAKSYINV</sequence>
<evidence type="ECO:0000313" key="4">
    <source>
        <dbReference type="EMBL" id="UUD37045.1"/>
    </source>
</evidence>
<keyword evidence="4" id="KW-0808">Transferase</keyword>
<feature type="domain" description="Aminotransferase class V" evidence="3">
    <location>
        <begin position="17"/>
        <end position="371"/>
    </location>
</feature>
<dbReference type="GO" id="GO:0008483">
    <property type="term" value="F:transaminase activity"/>
    <property type="evidence" value="ECO:0007669"/>
    <property type="project" value="UniProtKB-KW"/>
</dbReference>
<gene>
    <name evidence="4" type="ORF">NPA09_00505</name>
</gene>
<dbReference type="Gene3D" id="3.90.1150.10">
    <property type="entry name" value="Aspartate Aminotransferase, domain 1"/>
    <property type="match status" value="1"/>
</dbReference>
<dbReference type="InterPro" id="IPR015422">
    <property type="entry name" value="PyrdxlP-dep_Trfase_small"/>
</dbReference>
<keyword evidence="5" id="KW-1185">Reference proteome</keyword>
<dbReference type="Proteomes" id="UP001059576">
    <property type="component" value="Chromosome"/>
</dbReference>
<protein>
    <submittedName>
        <fullName evidence="4">Aminotransferase class V-fold PLP-dependent enzyme</fullName>
    </submittedName>
</protein>
<dbReference type="PANTHER" id="PTHR43586">
    <property type="entry name" value="CYSTEINE DESULFURASE"/>
    <property type="match status" value="1"/>
</dbReference>
<evidence type="ECO:0000256" key="2">
    <source>
        <dbReference type="ARBA" id="ARBA00022898"/>
    </source>
</evidence>
<name>A0ABY5J500_9BACT</name>
<proteinExistence type="predicted"/>